<protein>
    <submittedName>
        <fullName evidence="1">Uncharacterized protein</fullName>
    </submittedName>
</protein>
<proteinExistence type="predicted"/>
<dbReference type="EMBL" id="ADBV01000024">
    <property type="protein sequence ID" value="EJW88909.1"/>
    <property type="molecule type" value="Genomic_DNA"/>
</dbReference>
<gene>
    <name evidence="1" type="ORF">WUBG_00183</name>
</gene>
<accession>J9FND3</accession>
<sequence length="153" mass="17076">MSTHTYHSDIHTHTHTTSPLTSALLVLYYTHSAQIHPPTHAYTVTTAVAAAAAATAAAARAVLGAFQVSRRLTATRKTWNEWDTCYHSVITATITTPPLLNVAERRYKRAFFDHFYAVCSPLCSPNTPYYARTKTHNGHRIGTIQQYTRFLGK</sequence>
<reference evidence="2" key="1">
    <citation type="submission" date="2012-08" db="EMBL/GenBank/DDBJ databases">
        <title>The Genome Sequence of Wuchereria bancrofti.</title>
        <authorList>
            <person name="Nutman T.B."/>
            <person name="Fink D.L."/>
            <person name="Russ C."/>
            <person name="Young S."/>
            <person name="Zeng Q."/>
            <person name="Koehrsen M."/>
            <person name="Alvarado L."/>
            <person name="Berlin A."/>
            <person name="Chapman S.B."/>
            <person name="Chen Z."/>
            <person name="Freedman E."/>
            <person name="Gellesch M."/>
            <person name="Goldberg J."/>
            <person name="Griggs A."/>
            <person name="Gujja S."/>
            <person name="Heilman E.R."/>
            <person name="Heiman D."/>
            <person name="Hepburn T."/>
            <person name="Howarth C."/>
            <person name="Jen D."/>
            <person name="Larson L."/>
            <person name="Lewis B."/>
            <person name="Mehta T."/>
            <person name="Park D."/>
            <person name="Pearson M."/>
            <person name="Roberts A."/>
            <person name="Saif S."/>
            <person name="Shea T."/>
            <person name="Shenoy N."/>
            <person name="Sisk P."/>
            <person name="Stolte C."/>
            <person name="Sykes S."/>
            <person name="Walk T."/>
            <person name="White J."/>
            <person name="Yandava C."/>
            <person name="Haas B."/>
            <person name="Henn M.R."/>
            <person name="Nusbaum C."/>
            <person name="Birren B."/>
        </authorList>
    </citation>
    <scope>NUCLEOTIDE SEQUENCE [LARGE SCALE GENOMIC DNA]</scope>
    <source>
        <strain evidence="2">NA</strain>
    </source>
</reference>
<evidence type="ECO:0000313" key="1">
    <source>
        <dbReference type="EMBL" id="EJW88909.1"/>
    </source>
</evidence>
<name>J9FND3_WUCBA</name>
<dbReference type="AlphaFoldDB" id="J9FND3"/>
<organism evidence="1 2">
    <name type="scientific">Wuchereria bancrofti</name>
    <dbReference type="NCBI Taxonomy" id="6293"/>
    <lineage>
        <taxon>Eukaryota</taxon>
        <taxon>Metazoa</taxon>
        <taxon>Ecdysozoa</taxon>
        <taxon>Nematoda</taxon>
        <taxon>Chromadorea</taxon>
        <taxon>Rhabditida</taxon>
        <taxon>Spirurina</taxon>
        <taxon>Spiruromorpha</taxon>
        <taxon>Filarioidea</taxon>
        <taxon>Onchocercidae</taxon>
        <taxon>Wuchereria</taxon>
    </lineage>
</organism>
<comment type="caution">
    <text evidence="1">The sequence shown here is derived from an EMBL/GenBank/DDBJ whole genome shotgun (WGS) entry which is preliminary data.</text>
</comment>
<evidence type="ECO:0000313" key="2">
    <source>
        <dbReference type="Proteomes" id="UP000004810"/>
    </source>
</evidence>
<dbReference type="Proteomes" id="UP000004810">
    <property type="component" value="Unassembled WGS sequence"/>
</dbReference>